<comment type="caution">
    <text evidence="1">The sequence shown here is derived from an EMBL/GenBank/DDBJ whole genome shotgun (WGS) entry which is preliminary data.</text>
</comment>
<protein>
    <submittedName>
        <fullName evidence="1">DegV family protein</fullName>
    </submittedName>
</protein>
<proteinExistence type="predicted"/>
<evidence type="ECO:0000313" key="2">
    <source>
        <dbReference type="Proteomes" id="UP000308836"/>
    </source>
</evidence>
<name>A0AC61R682_9FIRM</name>
<dbReference type="EMBL" id="SRYG01000022">
    <property type="protein sequence ID" value="TGY65131.1"/>
    <property type="molecule type" value="Genomic_DNA"/>
</dbReference>
<keyword evidence="2" id="KW-1185">Reference proteome</keyword>
<dbReference type="Proteomes" id="UP000308836">
    <property type="component" value="Unassembled WGS sequence"/>
</dbReference>
<evidence type="ECO:0000313" key="1">
    <source>
        <dbReference type="EMBL" id="TGY65131.1"/>
    </source>
</evidence>
<organism evidence="1 2">
    <name type="scientific">Dubosiella muris</name>
    <dbReference type="NCBI Taxonomy" id="3038133"/>
    <lineage>
        <taxon>Bacteria</taxon>
        <taxon>Bacillati</taxon>
        <taxon>Bacillota</taxon>
        <taxon>Erysipelotrichia</taxon>
        <taxon>Erysipelotrichales</taxon>
        <taxon>Erysipelotrichaceae</taxon>
        <taxon>Dubosiella</taxon>
    </lineage>
</organism>
<gene>
    <name evidence="1" type="ORF">E5336_10065</name>
</gene>
<sequence length="287" mass="30798">MTIKVVTDSGSGLSQKKANALGIDFLPLQVIVDDHTYLDGVDLDIDDLYDHIAQGASVQTSLPPLGIMEDLLESYEEQGVDQVILITLSNGLSSTNSTFLAAANRHGIQVHTLDLFTTLGVEHYCALAAASLNDKNVAPEQIVSTLKEAIDRSAGYLIAEDLDHLAKGGRLTPMAAKLGGMLKIKPILEVSKNTGGKVDVWSKVRTMSKAIKTGADQIGQSVDDPSQYVFYVLDARNEEGAQTAIEELKSVLGDQADIRREPMYAVIACHTGLGAVGMQYVKKVKGE</sequence>
<reference evidence="1" key="1">
    <citation type="submission" date="2019-04" db="EMBL/GenBank/DDBJ databases">
        <title>Microbes associate with the intestines of laboratory mice.</title>
        <authorList>
            <person name="Navarre W."/>
            <person name="Wong E."/>
            <person name="Huang K."/>
            <person name="Tropini C."/>
            <person name="Ng K."/>
            <person name="Yu B."/>
        </authorList>
    </citation>
    <scope>NUCLEOTIDE SEQUENCE</scope>
    <source>
        <strain evidence="1">NM09_H32</strain>
    </source>
</reference>
<accession>A0AC61R682</accession>